<dbReference type="EMBL" id="BJXK01000003">
    <property type="protein sequence ID" value="GEM78514.1"/>
    <property type="molecule type" value="Genomic_DNA"/>
</dbReference>
<comment type="caution">
    <text evidence="1">The sequence shown here is derived from an EMBL/GenBank/DDBJ whole genome shotgun (WGS) entry which is preliminary data.</text>
</comment>
<accession>A0A511QMG5</accession>
<name>A0A511QMG5_9VIBR</name>
<dbReference type="Proteomes" id="UP000321113">
    <property type="component" value="Unassembled WGS sequence"/>
</dbReference>
<protein>
    <submittedName>
        <fullName evidence="1">Uncharacterized protein</fullName>
    </submittedName>
</protein>
<dbReference type="AlphaFoldDB" id="A0A511QMG5"/>
<gene>
    <name evidence="1" type="ORF">VSU01S_07590</name>
</gene>
<organism evidence="1 2">
    <name type="scientific">Vibrio superstes NBRC 103154</name>
    <dbReference type="NCBI Taxonomy" id="1219062"/>
    <lineage>
        <taxon>Bacteria</taxon>
        <taxon>Pseudomonadati</taxon>
        <taxon>Pseudomonadota</taxon>
        <taxon>Gammaproteobacteria</taxon>
        <taxon>Vibrionales</taxon>
        <taxon>Vibrionaceae</taxon>
        <taxon>Vibrio</taxon>
    </lineage>
</organism>
<evidence type="ECO:0000313" key="1">
    <source>
        <dbReference type="EMBL" id="GEM78514.1"/>
    </source>
</evidence>
<sequence length="72" mass="8957">MSVRRGDYLYIVDCYTFAKVKGWAEHKEQIQEKRFEWARSYETSVKKGYFLRLFYQNHCLDEFLKRYWSRSA</sequence>
<keyword evidence="2" id="KW-1185">Reference proteome</keyword>
<proteinExistence type="predicted"/>
<reference evidence="1 2" key="1">
    <citation type="submission" date="2019-07" db="EMBL/GenBank/DDBJ databases">
        <title>Whole genome shotgun sequence of Vibrio superstes NBRC 103154.</title>
        <authorList>
            <person name="Hosoyama A."/>
            <person name="Uohara A."/>
            <person name="Ohji S."/>
            <person name="Ichikawa N."/>
        </authorList>
    </citation>
    <scope>NUCLEOTIDE SEQUENCE [LARGE SCALE GENOMIC DNA]</scope>
    <source>
        <strain evidence="1 2">NBRC 103154</strain>
    </source>
</reference>
<dbReference type="RefSeq" id="WP_119010978.1">
    <property type="nucleotide sequence ID" value="NZ_BJXK01000003.1"/>
</dbReference>
<evidence type="ECO:0000313" key="2">
    <source>
        <dbReference type="Proteomes" id="UP000321113"/>
    </source>
</evidence>